<evidence type="ECO:0000313" key="4">
    <source>
        <dbReference type="Proteomes" id="UP000253426"/>
    </source>
</evidence>
<organism evidence="3 4">
    <name type="scientific">Roseimicrobium gellanilyticum</name>
    <dbReference type="NCBI Taxonomy" id="748857"/>
    <lineage>
        <taxon>Bacteria</taxon>
        <taxon>Pseudomonadati</taxon>
        <taxon>Verrucomicrobiota</taxon>
        <taxon>Verrucomicrobiia</taxon>
        <taxon>Verrucomicrobiales</taxon>
        <taxon>Verrucomicrobiaceae</taxon>
        <taxon>Roseimicrobium</taxon>
    </lineage>
</organism>
<dbReference type="AlphaFoldDB" id="A0A366HRG1"/>
<evidence type="ECO:0000313" key="3">
    <source>
        <dbReference type="EMBL" id="RBP45839.1"/>
    </source>
</evidence>
<feature type="domain" description="Polysaccharide export protein N-terminal" evidence="2">
    <location>
        <begin position="46"/>
        <end position="112"/>
    </location>
</feature>
<comment type="caution">
    <text evidence="3">The sequence shown here is derived from an EMBL/GenBank/DDBJ whole genome shotgun (WGS) entry which is preliminary data.</text>
</comment>
<proteinExistence type="predicted"/>
<accession>A0A366HRG1</accession>
<dbReference type="RefSeq" id="WP_113957408.1">
    <property type="nucleotide sequence ID" value="NZ_QNRR01000002.1"/>
</dbReference>
<name>A0A366HRG1_9BACT</name>
<dbReference type="Gene3D" id="3.30.1950.10">
    <property type="entry name" value="wza like domain"/>
    <property type="match status" value="1"/>
</dbReference>
<dbReference type="Pfam" id="PF02563">
    <property type="entry name" value="Poly_export"/>
    <property type="match status" value="1"/>
</dbReference>
<gene>
    <name evidence="3" type="ORF">DES53_102222</name>
</gene>
<sequence length="138" mass="15004">MKTNSLAFAACLGIIITTWTPVEADDSKVQPAVSQDPMTLLDDLSVLKKGDMLSVTIKEDNSKTKWIQVQTTQPAAGDVQFPYLGLVKAEGLTPKKLAEKCKLLLEKHHFKPATVIIALVEPEELQPGKVKKPPGGQN</sequence>
<evidence type="ECO:0000256" key="1">
    <source>
        <dbReference type="SAM" id="SignalP"/>
    </source>
</evidence>
<reference evidence="3 4" key="1">
    <citation type="submission" date="2018-06" db="EMBL/GenBank/DDBJ databases">
        <title>Genomic Encyclopedia of Type Strains, Phase IV (KMG-IV): sequencing the most valuable type-strain genomes for metagenomic binning, comparative biology and taxonomic classification.</title>
        <authorList>
            <person name="Goeker M."/>
        </authorList>
    </citation>
    <scope>NUCLEOTIDE SEQUENCE [LARGE SCALE GENOMIC DNA]</scope>
    <source>
        <strain evidence="3 4">DSM 25532</strain>
    </source>
</reference>
<dbReference type="Proteomes" id="UP000253426">
    <property type="component" value="Unassembled WGS sequence"/>
</dbReference>
<evidence type="ECO:0000259" key="2">
    <source>
        <dbReference type="Pfam" id="PF02563"/>
    </source>
</evidence>
<dbReference type="InterPro" id="IPR003715">
    <property type="entry name" value="Poly_export_N"/>
</dbReference>
<keyword evidence="4" id="KW-1185">Reference proteome</keyword>
<protein>
    <submittedName>
        <fullName evidence="3">Polysaccharide biosynthesis/export protein</fullName>
    </submittedName>
</protein>
<keyword evidence="1" id="KW-0732">Signal</keyword>
<dbReference type="EMBL" id="QNRR01000002">
    <property type="protein sequence ID" value="RBP45839.1"/>
    <property type="molecule type" value="Genomic_DNA"/>
</dbReference>
<feature type="signal peptide" evidence="1">
    <location>
        <begin position="1"/>
        <end position="24"/>
    </location>
</feature>
<feature type="chain" id="PRO_5016909237" evidence="1">
    <location>
        <begin position="25"/>
        <end position="138"/>
    </location>
</feature>